<proteinExistence type="predicted"/>
<dbReference type="PANTHER" id="PTHR48050">
    <property type="entry name" value="STEROL 3-BETA-GLUCOSYLTRANSFERASE"/>
    <property type="match status" value="1"/>
</dbReference>
<organism evidence="2 3">
    <name type="scientific">Terrabacter carboxydivorans</name>
    <dbReference type="NCBI Taxonomy" id="619730"/>
    <lineage>
        <taxon>Bacteria</taxon>
        <taxon>Bacillati</taxon>
        <taxon>Actinomycetota</taxon>
        <taxon>Actinomycetes</taxon>
        <taxon>Micrococcales</taxon>
        <taxon>Intrasporangiaceae</taxon>
        <taxon>Terrabacter</taxon>
    </lineage>
</organism>
<dbReference type="RefSeq" id="WP_344256613.1">
    <property type="nucleotide sequence ID" value="NZ_BAAARE010000019.1"/>
</dbReference>
<dbReference type="Pfam" id="PF06722">
    <property type="entry name" value="EryCIII-like_C"/>
    <property type="match status" value="1"/>
</dbReference>
<accession>A0ABP5ZJB5</accession>
<name>A0ABP5ZJB5_9MICO</name>
<keyword evidence="3" id="KW-1185">Reference proteome</keyword>
<dbReference type="SUPFAM" id="SSF53756">
    <property type="entry name" value="UDP-Glycosyltransferase/glycogen phosphorylase"/>
    <property type="match status" value="1"/>
</dbReference>
<reference evidence="3" key="1">
    <citation type="journal article" date="2019" name="Int. J. Syst. Evol. Microbiol.">
        <title>The Global Catalogue of Microorganisms (GCM) 10K type strain sequencing project: providing services to taxonomists for standard genome sequencing and annotation.</title>
        <authorList>
            <consortium name="The Broad Institute Genomics Platform"/>
            <consortium name="The Broad Institute Genome Sequencing Center for Infectious Disease"/>
            <person name="Wu L."/>
            <person name="Ma J."/>
        </authorList>
    </citation>
    <scope>NUCLEOTIDE SEQUENCE [LARGE SCALE GENOMIC DNA]</scope>
    <source>
        <strain evidence="3">JCM 16259</strain>
    </source>
</reference>
<gene>
    <name evidence="2" type="ORF">GCM10009858_37820</name>
</gene>
<dbReference type="Gene3D" id="3.40.50.2000">
    <property type="entry name" value="Glycogen Phosphorylase B"/>
    <property type="match status" value="2"/>
</dbReference>
<dbReference type="InterPro" id="IPR002213">
    <property type="entry name" value="UDP_glucos_trans"/>
</dbReference>
<dbReference type="Proteomes" id="UP001500730">
    <property type="component" value="Unassembled WGS sequence"/>
</dbReference>
<dbReference type="InterPro" id="IPR010610">
    <property type="entry name" value="EryCIII-like_C"/>
</dbReference>
<evidence type="ECO:0000259" key="1">
    <source>
        <dbReference type="Pfam" id="PF06722"/>
    </source>
</evidence>
<sequence length="410" mass="43262">MKVLVYTAPARGHLFPTMPILLELQRRGHEVVIRTIGAEVDGLRALGFTADPVDPAIDDVELADFKEHNPLASLKAGVANFIARGELQIPDVQQAIADEQPDLMLVDVLCWGAAAVAEASGLPWASIQHSPTPLPAPEVPPFGPGLRPMTGALGRLRNRLLTPLTLGMLERVALPGTNALRARVGVTPLRDVVDMFTRPPVTLYLTSRALEYPRAKWPESFVFTGTLNWDPAREAPSWLAELTRPVALVTTSSEFQDDGVLVRTALDALAGEDLDVVATMPAGVEGGAVPGNAHVAEFVPHSLLLPTSAVAVTHGGFGATQKALAAGVPVVVVPFGRDQAEVGRRVQATGAGVMLSPKRLTPDRLREVALEAITLKPAAVELAAKMAAEGGAPLAADRLEALHGRSAAGR</sequence>
<dbReference type="EMBL" id="BAAARE010000019">
    <property type="protein sequence ID" value="GAA2496066.1"/>
    <property type="molecule type" value="Genomic_DNA"/>
</dbReference>
<protein>
    <submittedName>
        <fullName evidence="2">Glycosyltransferase</fullName>
    </submittedName>
</protein>
<evidence type="ECO:0000313" key="2">
    <source>
        <dbReference type="EMBL" id="GAA2496066.1"/>
    </source>
</evidence>
<dbReference type="InterPro" id="IPR050426">
    <property type="entry name" value="Glycosyltransferase_28"/>
</dbReference>
<feature type="domain" description="Erythromycin biosynthesis protein CIII-like C-terminal" evidence="1">
    <location>
        <begin position="265"/>
        <end position="390"/>
    </location>
</feature>
<dbReference type="CDD" id="cd03784">
    <property type="entry name" value="GT1_Gtf-like"/>
    <property type="match status" value="1"/>
</dbReference>
<comment type="caution">
    <text evidence="2">The sequence shown here is derived from an EMBL/GenBank/DDBJ whole genome shotgun (WGS) entry which is preliminary data.</text>
</comment>
<evidence type="ECO:0000313" key="3">
    <source>
        <dbReference type="Proteomes" id="UP001500730"/>
    </source>
</evidence>
<dbReference type="PANTHER" id="PTHR48050:SF13">
    <property type="entry name" value="STEROL 3-BETA-GLUCOSYLTRANSFERASE UGT80A2"/>
    <property type="match status" value="1"/>
</dbReference>